<dbReference type="KEGG" id="mcau:MIT9_P0534"/>
<keyword evidence="5" id="KW-1185">Reference proteome</keyword>
<gene>
    <name evidence="4" type="ORF">MIT9_P0534</name>
</gene>
<dbReference type="Proteomes" id="UP001321825">
    <property type="component" value="Chromosome"/>
</dbReference>
<name>A0AAU9CH96_9GAMM</name>
<dbReference type="RefSeq" id="WP_317705901.1">
    <property type="nucleotide sequence ID" value="NZ_AP024714.1"/>
</dbReference>
<dbReference type="EMBL" id="AP024714">
    <property type="protein sequence ID" value="BCX80956.1"/>
    <property type="molecule type" value="Genomic_DNA"/>
</dbReference>
<dbReference type="InterPro" id="IPR036165">
    <property type="entry name" value="YefM-like_sf"/>
</dbReference>
<evidence type="ECO:0000313" key="5">
    <source>
        <dbReference type="Proteomes" id="UP001321825"/>
    </source>
</evidence>
<organism evidence="4 5">
    <name type="scientific">Methylomarinovum caldicuralii</name>
    <dbReference type="NCBI Taxonomy" id="438856"/>
    <lineage>
        <taxon>Bacteria</taxon>
        <taxon>Pseudomonadati</taxon>
        <taxon>Pseudomonadota</taxon>
        <taxon>Gammaproteobacteria</taxon>
        <taxon>Methylococcales</taxon>
        <taxon>Methylothermaceae</taxon>
        <taxon>Methylomarinovum</taxon>
    </lineage>
</organism>
<protein>
    <recommendedName>
        <fullName evidence="2">Antitoxin</fullName>
    </recommendedName>
</protein>
<proteinExistence type="inferred from homology"/>
<dbReference type="AlphaFoldDB" id="A0AAU9CH96"/>
<evidence type="ECO:0000256" key="2">
    <source>
        <dbReference type="RuleBase" id="RU362080"/>
    </source>
</evidence>
<comment type="function">
    <text evidence="2">Antitoxin component of a type II toxin-antitoxin (TA) system.</text>
</comment>
<feature type="region of interest" description="Disordered" evidence="3">
    <location>
        <begin position="1"/>
        <end position="25"/>
    </location>
</feature>
<feature type="compositionally biased region" description="Basic and acidic residues" evidence="3">
    <location>
        <begin position="1"/>
        <end position="10"/>
    </location>
</feature>
<feature type="compositionally biased region" description="Basic and acidic residues" evidence="3">
    <location>
        <begin position="68"/>
        <end position="84"/>
    </location>
</feature>
<dbReference type="Gene3D" id="3.40.1620.10">
    <property type="entry name" value="YefM-like domain"/>
    <property type="match status" value="1"/>
</dbReference>
<dbReference type="InterPro" id="IPR006442">
    <property type="entry name" value="Antitoxin_Phd/YefM"/>
</dbReference>
<sequence>MPKLSSREFNHNPGKAKQSAAQGAVVITDRGRPTHVLLTWADYRRLVQRQSRLAAALGMEEAEPIDFESPRHEAGFHRCPELED</sequence>
<dbReference type="SUPFAM" id="SSF143120">
    <property type="entry name" value="YefM-like"/>
    <property type="match status" value="1"/>
</dbReference>
<accession>A0AAU9CH96</accession>
<feature type="region of interest" description="Disordered" evidence="3">
    <location>
        <begin position="64"/>
        <end position="84"/>
    </location>
</feature>
<dbReference type="NCBIfam" id="TIGR01552">
    <property type="entry name" value="phd_fam"/>
    <property type="match status" value="1"/>
</dbReference>
<comment type="similarity">
    <text evidence="1 2">Belongs to the phD/YefM antitoxin family.</text>
</comment>
<evidence type="ECO:0000256" key="1">
    <source>
        <dbReference type="ARBA" id="ARBA00009981"/>
    </source>
</evidence>
<reference evidence="5" key="1">
    <citation type="journal article" date="2024" name="Int. J. Syst. Evol. Microbiol.">
        <title>Methylomarinovum tepidoasis sp. nov., a moderately thermophilic methanotroph of the family Methylothermaceae isolated from a deep-sea hydrothermal field.</title>
        <authorList>
            <person name="Hirayama H."/>
            <person name="Takaki Y."/>
            <person name="Abe M."/>
            <person name="Miyazaki M."/>
            <person name="Uematsu K."/>
            <person name="Matsui Y."/>
            <person name="Takai K."/>
        </authorList>
    </citation>
    <scope>NUCLEOTIDE SEQUENCE [LARGE SCALE GENOMIC DNA]</scope>
    <source>
        <strain evidence="5">IT-9</strain>
    </source>
</reference>
<evidence type="ECO:0000256" key="3">
    <source>
        <dbReference type="SAM" id="MobiDB-lite"/>
    </source>
</evidence>
<dbReference type="Pfam" id="PF02604">
    <property type="entry name" value="PhdYeFM_antitox"/>
    <property type="match status" value="1"/>
</dbReference>
<evidence type="ECO:0000313" key="4">
    <source>
        <dbReference type="EMBL" id="BCX80956.1"/>
    </source>
</evidence>